<comment type="similarity">
    <text evidence="1">Belongs to the cytochrome P450 family.</text>
</comment>
<protein>
    <submittedName>
        <fullName evidence="7">Cytochrome P450</fullName>
    </submittedName>
</protein>
<reference evidence="7" key="1">
    <citation type="journal article" date="2017" name="ACS Chem. Biol.">
        <title>Genome Mining of Amino Group Carrier Protein-Mediated Machinery: Discovery and Biosynthetic Characterization of a Natural Product with Unique Hydrazone Unit.</title>
        <authorList>
            <person name="Matsuda K."/>
            <person name="Hasebe F."/>
            <person name="Shiwa Y."/>
            <person name="Kanesaki Y."/>
            <person name="Tomita T."/>
            <person name="Yoshikawa H."/>
            <person name="Shin-ya K."/>
            <person name="Kuzuyama T."/>
            <person name="Nishiyama M."/>
        </authorList>
    </citation>
    <scope>NUCLEOTIDE SEQUENCE</scope>
    <source>
        <strain evidence="7">SoC090715LN-17</strain>
    </source>
</reference>
<dbReference type="CDD" id="cd11033">
    <property type="entry name" value="CYP142-like"/>
    <property type="match status" value="1"/>
</dbReference>
<dbReference type="SUPFAM" id="SSF48264">
    <property type="entry name" value="Cytochrome P450"/>
    <property type="match status" value="1"/>
</dbReference>
<dbReference type="GO" id="GO:0036199">
    <property type="term" value="F:cholest-4-en-3-one 26-monooxygenase activity"/>
    <property type="evidence" value="ECO:0007669"/>
    <property type="project" value="TreeGrafter"/>
</dbReference>
<evidence type="ECO:0000256" key="2">
    <source>
        <dbReference type="ARBA" id="ARBA00022617"/>
    </source>
</evidence>
<proteinExistence type="inferred from homology"/>
<evidence type="ECO:0000256" key="1">
    <source>
        <dbReference type="ARBA" id="ARBA00010617"/>
    </source>
</evidence>
<keyword evidence="6" id="KW-0503">Monooxygenase</keyword>
<dbReference type="InterPro" id="IPR001128">
    <property type="entry name" value="Cyt_P450"/>
</dbReference>
<organism evidence="7">
    <name type="scientific">Streptomyces sp. SoC090715LN-17</name>
    <dbReference type="NCBI Taxonomy" id="1898652"/>
    <lineage>
        <taxon>Bacteria</taxon>
        <taxon>Bacillati</taxon>
        <taxon>Actinomycetota</taxon>
        <taxon>Actinomycetes</taxon>
        <taxon>Kitasatosporales</taxon>
        <taxon>Streptomycetaceae</taxon>
        <taxon>Streptomyces</taxon>
    </lineage>
</organism>
<dbReference type="GO" id="GO:0020037">
    <property type="term" value="F:heme binding"/>
    <property type="evidence" value="ECO:0007669"/>
    <property type="project" value="InterPro"/>
</dbReference>
<dbReference type="FunFam" id="1.10.630.10:FF:000018">
    <property type="entry name" value="Cytochrome P450 monooxygenase"/>
    <property type="match status" value="1"/>
</dbReference>
<keyword evidence="3" id="KW-0479">Metal-binding</keyword>
<keyword evidence="4" id="KW-0560">Oxidoreductase</keyword>
<dbReference type="InterPro" id="IPR002397">
    <property type="entry name" value="Cyt_P450_B"/>
</dbReference>
<evidence type="ECO:0000313" key="7">
    <source>
        <dbReference type="EMBL" id="BAW27671.1"/>
    </source>
</evidence>
<dbReference type="GO" id="GO:0005506">
    <property type="term" value="F:iron ion binding"/>
    <property type="evidence" value="ECO:0007669"/>
    <property type="project" value="InterPro"/>
</dbReference>
<keyword evidence="2" id="KW-0349">Heme</keyword>
<evidence type="ECO:0000256" key="5">
    <source>
        <dbReference type="ARBA" id="ARBA00023004"/>
    </source>
</evidence>
<dbReference type="AlphaFoldDB" id="A0A1L7NQC2"/>
<dbReference type="Pfam" id="PF00067">
    <property type="entry name" value="p450"/>
    <property type="match status" value="1"/>
</dbReference>
<dbReference type="InterPro" id="IPR036396">
    <property type="entry name" value="Cyt_P450_sf"/>
</dbReference>
<dbReference type="PANTHER" id="PTHR46696:SF4">
    <property type="entry name" value="BIOTIN BIOSYNTHESIS CYTOCHROME P450"/>
    <property type="match status" value="1"/>
</dbReference>
<accession>A0A1L7NQC2</accession>
<dbReference type="GO" id="GO:0008395">
    <property type="term" value="F:steroid hydroxylase activity"/>
    <property type="evidence" value="ECO:0007669"/>
    <property type="project" value="TreeGrafter"/>
</dbReference>
<dbReference type="GO" id="GO:0006707">
    <property type="term" value="P:cholesterol catabolic process"/>
    <property type="evidence" value="ECO:0007669"/>
    <property type="project" value="TreeGrafter"/>
</dbReference>
<evidence type="ECO:0000256" key="3">
    <source>
        <dbReference type="ARBA" id="ARBA00022723"/>
    </source>
</evidence>
<dbReference type="EMBL" id="LC177423">
    <property type="protein sequence ID" value="BAW27671.1"/>
    <property type="molecule type" value="Genomic_DNA"/>
</dbReference>
<keyword evidence="5" id="KW-0408">Iron</keyword>
<sequence length="412" mass="46073">MSHQTLTRPQTVTGIDLTDVDLFVRGDHTAAFAKLRAEQPIYWNEGADGSRFWALTTYDDVMWAYRNHETFGSGRGAIVGGSFRSEDDTSAGRMLVTTDLPRHRMLKQVIHPSMSPGVAKRVGVQVAELLGRALERTRADGGCDFATDIAPELPAGALMVVMGISHEQAHHLIGLTRRMVGYRDEIFVDTGGDQRLRLAWLQAEVFEFFADIVAERRRDPGDDLISTLVRAEVNGRRLSEEEIFYNCMNVAVGGNETSSYTACTGLLALMDHPEQYQRLRESPQLVGTAVEEMLRWSSTNAYVQRVAKHDVERGGVQIKAGESVTLWNYSANRDETQFQDPHLFDITRTPNRHLTYGSGLHRCIGAPIAQAELSLLFEQLMVSGPRFRLAADVRRLRSNFLLGITRLPVEVI</sequence>
<evidence type="ECO:0000256" key="6">
    <source>
        <dbReference type="ARBA" id="ARBA00023033"/>
    </source>
</evidence>
<dbReference type="PANTHER" id="PTHR46696">
    <property type="entry name" value="P450, PUTATIVE (EUROFUNG)-RELATED"/>
    <property type="match status" value="1"/>
</dbReference>
<dbReference type="Gene3D" id="1.10.630.10">
    <property type="entry name" value="Cytochrome P450"/>
    <property type="match status" value="1"/>
</dbReference>
<evidence type="ECO:0000256" key="4">
    <source>
        <dbReference type="ARBA" id="ARBA00023002"/>
    </source>
</evidence>
<dbReference type="PRINTS" id="PR00359">
    <property type="entry name" value="BP450"/>
</dbReference>
<name>A0A1L7NQC2_9ACTN</name>